<evidence type="ECO:0000313" key="3">
    <source>
        <dbReference type="Proteomes" id="UP000003412"/>
    </source>
</evidence>
<gene>
    <name evidence="2" type="ORF">NT05LM_3055</name>
</gene>
<proteinExistence type="predicted"/>
<dbReference type="Proteomes" id="UP000003412">
    <property type="component" value="Chromosome"/>
</dbReference>
<evidence type="ECO:0000256" key="1">
    <source>
        <dbReference type="SAM" id="Phobius"/>
    </source>
</evidence>
<evidence type="ECO:0000313" key="2">
    <source>
        <dbReference type="EMBL" id="EFR86572.1"/>
    </source>
</evidence>
<protein>
    <submittedName>
        <fullName evidence="2">Uncharacterized protein</fullName>
    </submittedName>
</protein>
<comment type="caution">
    <text evidence="2">The sequence shown here is derived from an EMBL/GenBank/DDBJ whole genome shotgun (WGS) entry which is preliminary data.</text>
</comment>
<dbReference type="EMBL" id="ADXF01001027">
    <property type="protein sequence ID" value="EFR86572.1"/>
    <property type="molecule type" value="Genomic_DNA"/>
</dbReference>
<accession>A0ABP2JX32</accession>
<reference evidence="2 3" key="1">
    <citation type="journal article" date="2010" name="Microbiol. Resour. Announc.">
        <title>Comparative genomics of the bacterial genus Listeria: Genome evolution is characterized by limited gene acquisition and limited gene loss.</title>
        <authorList>
            <person name="den Bakker H.C."/>
            <person name="Cummings C.A."/>
            <person name="Ferreira V."/>
            <person name="Vatta P."/>
            <person name="Orsi R.H."/>
            <person name="Degoricija L."/>
            <person name="Barker M."/>
            <person name="Petrauskene O."/>
            <person name="Furtado M.R."/>
            <person name="Wiedmann M."/>
        </authorList>
    </citation>
    <scope>NUCLEOTIDE SEQUENCE [LARGE SCALE GENOMIC DNA]</scope>
    <source>
        <strain evidence="2 3">FSL S4-120</strain>
    </source>
</reference>
<keyword evidence="1" id="KW-1133">Transmembrane helix</keyword>
<feature type="transmembrane region" description="Helical" evidence="1">
    <location>
        <begin position="32"/>
        <end position="53"/>
    </location>
</feature>
<sequence length="62" mass="7017">MLIIIVTNCFITNIWIIGSVSNVAGFTDVNNWLLLSIQLVYIILAMLIGGNIYRKTDLYKLN</sequence>
<keyword evidence="3" id="KW-1185">Reference proteome</keyword>
<organism evidence="2 3">
    <name type="scientific">Listeria marthii FSL S4-120</name>
    <dbReference type="NCBI Taxonomy" id="702457"/>
    <lineage>
        <taxon>Bacteria</taxon>
        <taxon>Bacillati</taxon>
        <taxon>Bacillota</taxon>
        <taxon>Bacilli</taxon>
        <taxon>Bacillales</taxon>
        <taxon>Listeriaceae</taxon>
        <taxon>Listeria</taxon>
    </lineage>
</organism>
<name>A0ABP2JX32_9LIST</name>
<keyword evidence="1" id="KW-0472">Membrane</keyword>
<keyword evidence="1" id="KW-0812">Transmembrane</keyword>